<dbReference type="Pfam" id="PF01118">
    <property type="entry name" value="Semialdhyde_dh"/>
    <property type="match status" value="1"/>
</dbReference>
<dbReference type="NCBIfam" id="TIGR01850">
    <property type="entry name" value="argC"/>
    <property type="match status" value="1"/>
</dbReference>
<keyword evidence="11" id="KW-1185">Reference proteome</keyword>
<dbReference type="PROSITE" id="PS01224">
    <property type="entry name" value="ARGC"/>
    <property type="match status" value="1"/>
</dbReference>
<dbReference type="Gene3D" id="3.30.360.10">
    <property type="entry name" value="Dihydrodipicolinate Reductase, domain 2"/>
    <property type="match status" value="1"/>
</dbReference>
<comment type="catalytic activity">
    <reaction evidence="6 7">
        <text>N-acetyl-L-glutamate 5-semialdehyde + phosphate + NADP(+) = N-acetyl-L-glutamyl 5-phosphate + NADPH + H(+)</text>
        <dbReference type="Rhea" id="RHEA:21588"/>
        <dbReference type="ChEBI" id="CHEBI:15378"/>
        <dbReference type="ChEBI" id="CHEBI:29123"/>
        <dbReference type="ChEBI" id="CHEBI:43474"/>
        <dbReference type="ChEBI" id="CHEBI:57783"/>
        <dbReference type="ChEBI" id="CHEBI:57936"/>
        <dbReference type="ChEBI" id="CHEBI:58349"/>
        <dbReference type="EC" id="1.2.1.38"/>
    </reaction>
</comment>
<comment type="subcellular location">
    <subcellularLocation>
        <location evidence="7">Cytoplasm</location>
    </subcellularLocation>
</comment>
<keyword evidence="7" id="KW-0963">Cytoplasm</keyword>
<dbReference type="CDD" id="cd23934">
    <property type="entry name" value="AGPR_1_C"/>
    <property type="match status" value="1"/>
</dbReference>
<dbReference type="GO" id="GO:0005737">
    <property type="term" value="C:cytoplasm"/>
    <property type="evidence" value="ECO:0007669"/>
    <property type="project" value="UniProtKB-SubCell"/>
</dbReference>
<dbReference type="EMBL" id="CP004387">
    <property type="protein sequence ID" value="AJD46949.1"/>
    <property type="molecule type" value="Genomic_DNA"/>
</dbReference>
<name>A0A0B4XG08_9GAMM</name>
<dbReference type="PANTHER" id="PTHR32338:SF10">
    <property type="entry name" value="N-ACETYL-GAMMA-GLUTAMYL-PHOSPHATE REDUCTASE, CHLOROPLASTIC-RELATED"/>
    <property type="match status" value="1"/>
</dbReference>
<dbReference type="InterPro" id="IPR000534">
    <property type="entry name" value="Semialdehyde_DH_NAD-bd"/>
</dbReference>
<dbReference type="CDD" id="cd17895">
    <property type="entry name" value="AGPR_1_N"/>
    <property type="match status" value="1"/>
</dbReference>
<comment type="pathway">
    <text evidence="1 7">Amino-acid biosynthesis; L-arginine biosynthesis; N(2)-acetyl-L-ornithine from L-glutamate: step 3/4.</text>
</comment>
<evidence type="ECO:0000256" key="8">
    <source>
        <dbReference type="PROSITE-ProRule" id="PRU10010"/>
    </source>
</evidence>
<dbReference type="Pfam" id="PF22698">
    <property type="entry name" value="Semialdhyde_dhC_1"/>
    <property type="match status" value="1"/>
</dbReference>
<feature type="domain" description="Semialdehyde dehydrogenase NAD-binding" evidence="9">
    <location>
        <begin position="9"/>
        <end position="147"/>
    </location>
</feature>
<keyword evidence="2 7" id="KW-0055">Arginine biosynthesis</keyword>
<evidence type="ECO:0000256" key="5">
    <source>
        <dbReference type="ARBA" id="ARBA00023002"/>
    </source>
</evidence>
<evidence type="ECO:0000256" key="4">
    <source>
        <dbReference type="ARBA" id="ARBA00022857"/>
    </source>
</evidence>
<dbReference type="HAMAP" id="MF_00150">
    <property type="entry name" value="ArgC_type1"/>
    <property type="match status" value="1"/>
</dbReference>
<dbReference type="GO" id="GO:0051287">
    <property type="term" value="F:NAD binding"/>
    <property type="evidence" value="ECO:0007669"/>
    <property type="project" value="InterPro"/>
</dbReference>
<evidence type="ECO:0000256" key="6">
    <source>
        <dbReference type="ARBA" id="ARBA00050557"/>
    </source>
</evidence>
<evidence type="ECO:0000256" key="1">
    <source>
        <dbReference type="ARBA" id="ARBA00004862"/>
    </source>
</evidence>
<dbReference type="RefSeq" id="WP_008739707.1">
    <property type="nucleotide sequence ID" value="NZ_CP004387.1"/>
</dbReference>
<keyword evidence="4 7" id="KW-0521">NADP</keyword>
<proteinExistence type="inferred from homology"/>
<dbReference type="SUPFAM" id="SSF55347">
    <property type="entry name" value="Glyceraldehyde-3-phosphate dehydrogenase-like, C-terminal domain"/>
    <property type="match status" value="1"/>
</dbReference>
<accession>A0A0B4XG08</accession>
<dbReference type="STRING" id="391936.S7S_02635"/>
<evidence type="ECO:0000256" key="2">
    <source>
        <dbReference type="ARBA" id="ARBA00022571"/>
    </source>
</evidence>
<reference evidence="10 11" key="1">
    <citation type="journal article" date="2012" name="J. Bacteriol.">
        <title>Genome sequence of an alkane-degrading bacterium, Alcanivorax pacificus type strain W11-5, isolated from deep sea sediment.</title>
        <authorList>
            <person name="Lai Q."/>
            <person name="Shao Z."/>
        </authorList>
    </citation>
    <scope>NUCLEOTIDE SEQUENCE [LARGE SCALE GENOMIC DNA]</scope>
    <source>
        <strain evidence="10 11">W11-5</strain>
    </source>
</reference>
<dbReference type="GO" id="GO:0003942">
    <property type="term" value="F:N-acetyl-gamma-glutamyl-phosphate reductase activity"/>
    <property type="evidence" value="ECO:0007669"/>
    <property type="project" value="UniProtKB-UniRule"/>
</dbReference>
<organism evidence="10 11">
    <name type="scientific">Isoalcanivorax pacificus W11-5</name>
    <dbReference type="NCBI Taxonomy" id="391936"/>
    <lineage>
        <taxon>Bacteria</taxon>
        <taxon>Pseudomonadati</taxon>
        <taxon>Pseudomonadota</taxon>
        <taxon>Gammaproteobacteria</taxon>
        <taxon>Oceanospirillales</taxon>
        <taxon>Alcanivoracaceae</taxon>
        <taxon>Isoalcanivorax</taxon>
    </lineage>
</organism>
<dbReference type="FunFam" id="3.30.360.10:FF:000014">
    <property type="entry name" value="N-acetyl-gamma-glutamyl-phosphate reductase"/>
    <property type="match status" value="1"/>
</dbReference>
<feature type="active site" evidence="7 8">
    <location>
        <position position="155"/>
    </location>
</feature>
<dbReference type="InterPro" id="IPR050085">
    <property type="entry name" value="AGPR"/>
</dbReference>
<dbReference type="InterPro" id="IPR036291">
    <property type="entry name" value="NAD(P)-bd_dom_sf"/>
</dbReference>
<dbReference type="SUPFAM" id="SSF51735">
    <property type="entry name" value="NAD(P)-binding Rossmann-fold domains"/>
    <property type="match status" value="1"/>
</dbReference>
<dbReference type="GO" id="GO:0070401">
    <property type="term" value="F:NADP+ binding"/>
    <property type="evidence" value="ECO:0007669"/>
    <property type="project" value="InterPro"/>
</dbReference>
<keyword evidence="3 7" id="KW-0028">Amino-acid biosynthesis</keyword>
<dbReference type="HOGENOM" id="CLU_006384_0_1_6"/>
<dbReference type="EC" id="1.2.1.38" evidence="7"/>
<keyword evidence="5 7" id="KW-0560">Oxidoreductase</keyword>
<dbReference type="PANTHER" id="PTHR32338">
    <property type="entry name" value="N-ACETYL-GAMMA-GLUTAMYL-PHOSPHATE REDUCTASE, CHLOROPLASTIC-RELATED-RELATED"/>
    <property type="match status" value="1"/>
</dbReference>
<dbReference type="UniPathway" id="UPA00068">
    <property type="reaction ID" value="UER00108"/>
</dbReference>
<comment type="function">
    <text evidence="7">Catalyzes the NADPH-dependent reduction of N-acetyl-5-glutamyl phosphate to yield N-acetyl-L-glutamate 5-semialdehyde.</text>
</comment>
<evidence type="ECO:0000259" key="9">
    <source>
        <dbReference type="SMART" id="SM00859"/>
    </source>
</evidence>
<dbReference type="InterPro" id="IPR023013">
    <property type="entry name" value="AGPR_AS"/>
</dbReference>
<dbReference type="SMART" id="SM00859">
    <property type="entry name" value="Semialdhyde_dh"/>
    <property type="match status" value="1"/>
</dbReference>
<dbReference type="AlphaFoldDB" id="A0A0B4XG08"/>
<dbReference type="Gene3D" id="3.40.50.720">
    <property type="entry name" value="NAD(P)-binding Rossmann-like Domain"/>
    <property type="match status" value="1"/>
</dbReference>
<dbReference type="Proteomes" id="UP000006764">
    <property type="component" value="Chromosome"/>
</dbReference>
<evidence type="ECO:0000256" key="3">
    <source>
        <dbReference type="ARBA" id="ARBA00022605"/>
    </source>
</evidence>
<sequence length="352" mass="38179">MSSTAKRFRAGIVGGTGYTGAELLRLLVNHPEVEIACITSRSEDGTAVADMFPSLRGHLDLKFTVPDVARLAECDVVFFATPHNVAMRMMPELMAAGVRVIDLSADFRLRDADVWAHWYGETHTAPDLLAQAVYGLPERNREQIRQAQLVACPGCYPTAIQLGFLPLLEDSLIDPNQLIANAASGVSGAGRQAKIPMLMAEASDNFSAYGASGHRHLPEIEQGLADIANDPVSLTFVPHLLPMIRGIHATLYAPLRDPTLSLKNIQALFEERYADEPFVDVMPAGSHPQTRYTKGANYCRIALHRPLDRDVIVVLSVIDNLVKGASGQAVQNMNIMLGLPERAGLEGAALLP</sequence>
<dbReference type="GO" id="GO:0006526">
    <property type="term" value="P:L-arginine biosynthetic process"/>
    <property type="evidence" value="ECO:0007669"/>
    <property type="project" value="UniProtKB-UniRule"/>
</dbReference>
<evidence type="ECO:0000313" key="11">
    <source>
        <dbReference type="Proteomes" id="UP000006764"/>
    </source>
</evidence>
<dbReference type="OrthoDB" id="9801289at2"/>
<gene>
    <name evidence="7" type="primary">argC</name>
    <name evidence="10" type="ORF">S7S_02635</name>
</gene>
<evidence type="ECO:0000256" key="7">
    <source>
        <dbReference type="HAMAP-Rule" id="MF_00150"/>
    </source>
</evidence>
<dbReference type="InterPro" id="IPR000706">
    <property type="entry name" value="AGPR_type-1"/>
</dbReference>
<dbReference type="InterPro" id="IPR058924">
    <property type="entry name" value="AGPR_dimerisation_dom"/>
</dbReference>
<comment type="similarity">
    <text evidence="7">Belongs to the NAGSA dehydrogenase family. Type 1 subfamily.</text>
</comment>
<protein>
    <recommendedName>
        <fullName evidence="7">N-acetyl-gamma-glutamyl-phosphate reductase</fullName>
        <shortName evidence="7">AGPR</shortName>
        <ecNumber evidence="7">1.2.1.38</ecNumber>
    </recommendedName>
    <alternativeName>
        <fullName evidence="7">N-acetyl-glutamate semialdehyde dehydrogenase</fullName>
        <shortName evidence="7">NAGSA dehydrogenase</shortName>
    </alternativeName>
</protein>
<evidence type="ECO:0000313" key="10">
    <source>
        <dbReference type="EMBL" id="AJD46949.1"/>
    </source>
</evidence>
<dbReference type="KEGG" id="apac:S7S_02635"/>